<feature type="domain" description="HTH tetR-type" evidence="5">
    <location>
        <begin position="12"/>
        <end position="72"/>
    </location>
</feature>
<sequence>MTAPGLRGRKKAETRRRLAAAAVDLFSERGFDAVTMQDVAAAADVGSRTVFRYFVDKAELVFADEAVVDEELRQVLRTEPAQVDAWSAVEAALVKLTDLWADQRREGVRRRRLVAGSAALTARHLLKLDRHAEVIAEELVARGAAREAARVIGRCATAAFDCAVDRWLDDPQVSLAEALQDALDVLRH</sequence>
<evidence type="ECO:0000313" key="6">
    <source>
        <dbReference type="EMBL" id="MDZ5662215.1"/>
    </source>
</evidence>
<dbReference type="InterPro" id="IPR023772">
    <property type="entry name" value="DNA-bd_HTH_TetR-type_CS"/>
</dbReference>
<dbReference type="PROSITE" id="PS01081">
    <property type="entry name" value="HTH_TETR_1"/>
    <property type="match status" value="1"/>
</dbReference>
<dbReference type="InterPro" id="IPR001647">
    <property type="entry name" value="HTH_TetR"/>
</dbReference>
<feature type="DNA-binding region" description="H-T-H motif" evidence="4">
    <location>
        <begin position="35"/>
        <end position="54"/>
    </location>
</feature>
<dbReference type="PRINTS" id="PR00455">
    <property type="entry name" value="HTHTETR"/>
</dbReference>
<dbReference type="InterPro" id="IPR041347">
    <property type="entry name" value="MftR_C"/>
</dbReference>
<name>A0ABU5KCR8_9ACTN</name>
<dbReference type="Proteomes" id="UP001291999">
    <property type="component" value="Unassembled WGS sequence"/>
</dbReference>
<accession>A0ABU5KCR8</accession>
<reference evidence="6 7" key="1">
    <citation type="submission" date="2023-11" db="EMBL/GenBank/DDBJ databases">
        <title>Novel species in genus Nocardioides.</title>
        <authorList>
            <person name="Zhou H."/>
        </authorList>
    </citation>
    <scope>NUCLEOTIDE SEQUENCE [LARGE SCALE GENOMIC DNA]</scope>
    <source>
        <strain evidence="6 7">S-58</strain>
    </source>
</reference>
<evidence type="ECO:0000256" key="2">
    <source>
        <dbReference type="ARBA" id="ARBA00023125"/>
    </source>
</evidence>
<protein>
    <submittedName>
        <fullName evidence="6">TetR family transcriptional regulator</fullName>
    </submittedName>
</protein>
<dbReference type="PROSITE" id="PS50977">
    <property type="entry name" value="HTH_TETR_2"/>
    <property type="match status" value="1"/>
</dbReference>
<evidence type="ECO:0000256" key="1">
    <source>
        <dbReference type="ARBA" id="ARBA00023015"/>
    </source>
</evidence>
<organism evidence="6 7">
    <name type="scientific">Nocardioides renjunii</name>
    <dbReference type="NCBI Taxonomy" id="3095075"/>
    <lineage>
        <taxon>Bacteria</taxon>
        <taxon>Bacillati</taxon>
        <taxon>Actinomycetota</taxon>
        <taxon>Actinomycetes</taxon>
        <taxon>Propionibacteriales</taxon>
        <taxon>Nocardioidaceae</taxon>
        <taxon>Nocardioides</taxon>
    </lineage>
</organism>
<dbReference type="Pfam" id="PF17754">
    <property type="entry name" value="TetR_C_14"/>
    <property type="match status" value="1"/>
</dbReference>
<dbReference type="EMBL" id="JAXQPW010000002">
    <property type="protein sequence ID" value="MDZ5662215.1"/>
    <property type="molecule type" value="Genomic_DNA"/>
</dbReference>
<comment type="caution">
    <text evidence="6">The sequence shown here is derived from an EMBL/GenBank/DDBJ whole genome shotgun (WGS) entry which is preliminary data.</text>
</comment>
<dbReference type="Gene3D" id="1.10.10.60">
    <property type="entry name" value="Homeodomain-like"/>
    <property type="match status" value="1"/>
</dbReference>
<evidence type="ECO:0000313" key="7">
    <source>
        <dbReference type="Proteomes" id="UP001291999"/>
    </source>
</evidence>
<dbReference type="SUPFAM" id="SSF46689">
    <property type="entry name" value="Homeodomain-like"/>
    <property type="match status" value="1"/>
</dbReference>
<evidence type="ECO:0000256" key="4">
    <source>
        <dbReference type="PROSITE-ProRule" id="PRU00335"/>
    </source>
</evidence>
<dbReference type="InterPro" id="IPR050109">
    <property type="entry name" value="HTH-type_TetR-like_transc_reg"/>
</dbReference>
<evidence type="ECO:0000256" key="3">
    <source>
        <dbReference type="ARBA" id="ARBA00023163"/>
    </source>
</evidence>
<dbReference type="PANTHER" id="PTHR30055:SF238">
    <property type="entry name" value="MYCOFACTOCIN BIOSYNTHESIS TRANSCRIPTIONAL REGULATOR MFTR-RELATED"/>
    <property type="match status" value="1"/>
</dbReference>
<dbReference type="Gene3D" id="1.10.357.10">
    <property type="entry name" value="Tetracycline Repressor, domain 2"/>
    <property type="match status" value="1"/>
</dbReference>
<keyword evidence="2 4" id="KW-0238">DNA-binding</keyword>
<gene>
    <name evidence="6" type="ORF">SFC79_10605</name>
</gene>
<dbReference type="PANTHER" id="PTHR30055">
    <property type="entry name" value="HTH-TYPE TRANSCRIPTIONAL REGULATOR RUTR"/>
    <property type="match status" value="1"/>
</dbReference>
<dbReference type="Pfam" id="PF00440">
    <property type="entry name" value="TetR_N"/>
    <property type="match status" value="1"/>
</dbReference>
<dbReference type="RefSeq" id="WP_322424314.1">
    <property type="nucleotide sequence ID" value="NZ_JAXQPW010000002.1"/>
</dbReference>
<keyword evidence="3" id="KW-0804">Transcription</keyword>
<evidence type="ECO:0000259" key="5">
    <source>
        <dbReference type="PROSITE" id="PS50977"/>
    </source>
</evidence>
<dbReference type="InterPro" id="IPR009057">
    <property type="entry name" value="Homeodomain-like_sf"/>
</dbReference>
<proteinExistence type="predicted"/>
<keyword evidence="1" id="KW-0805">Transcription regulation</keyword>
<keyword evidence="7" id="KW-1185">Reference proteome</keyword>